<dbReference type="AlphaFoldDB" id="A0A316UDA0"/>
<evidence type="ECO:0008006" key="4">
    <source>
        <dbReference type="Google" id="ProtNLM"/>
    </source>
</evidence>
<sequence>MAPTLDWPTILSRFGTLVSQTYSLSSSLTSTSSAFLPAQLDELQRTLEDQAKQDNYFLHEDGDGDGGEAGAGGGGEEGETEAEGSVPRVRYTDPRNPLPHLVAVPVVPLEASADKTGRLGEALRTKLDPYVAQSHSEAVEHDELARAVPEAMQGGASGQQEEEAGDARLRQILQTLQDHDHFARRALRAWHHVRWRPDEDGQTYDFKMRLGDEDAGEVDADVEDEVGGEGQESGGLNGQLGGVGGDGTAGQEEVGGDEQAEEEQEEFEEEEEDDDEEMEDIDVS</sequence>
<dbReference type="OrthoDB" id="10599641at2759"/>
<gene>
    <name evidence="2" type="ORF">BCV69DRAFT_280786</name>
</gene>
<proteinExistence type="predicted"/>
<dbReference type="EMBL" id="KZ819322">
    <property type="protein sequence ID" value="PWN23176.1"/>
    <property type="molecule type" value="Genomic_DNA"/>
</dbReference>
<protein>
    <recommendedName>
        <fullName evidence="4">Mediator complex subunit 8</fullName>
    </recommendedName>
</protein>
<evidence type="ECO:0000313" key="2">
    <source>
        <dbReference type="EMBL" id="PWN23176.1"/>
    </source>
</evidence>
<dbReference type="Proteomes" id="UP000245942">
    <property type="component" value="Unassembled WGS sequence"/>
</dbReference>
<feature type="compositionally biased region" description="Acidic residues" evidence="1">
    <location>
        <begin position="254"/>
        <end position="284"/>
    </location>
</feature>
<reference evidence="2 3" key="1">
    <citation type="journal article" date="2018" name="Mol. Biol. Evol.">
        <title>Broad Genomic Sampling Reveals a Smut Pathogenic Ancestry of the Fungal Clade Ustilaginomycotina.</title>
        <authorList>
            <person name="Kijpornyongpan T."/>
            <person name="Mondo S.J."/>
            <person name="Barry K."/>
            <person name="Sandor L."/>
            <person name="Lee J."/>
            <person name="Lipzen A."/>
            <person name="Pangilinan J."/>
            <person name="LaButti K."/>
            <person name="Hainaut M."/>
            <person name="Henrissat B."/>
            <person name="Grigoriev I.V."/>
            <person name="Spatafora J.W."/>
            <person name="Aime M.C."/>
        </authorList>
    </citation>
    <scope>NUCLEOTIDE SEQUENCE [LARGE SCALE GENOMIC DNA]</scope>
    <source>
        <strain evidence="2 3">MCA 4718</strain>
    </source>
</reference>
<keyword evidence="3" id="KW-1185">Reference proteome</keyword>
<feature type="region of interest" description="Disordered" evidence="1">
    <location>
        <begin position="57"/>
        <end position="95"/>
    </location>
</feature>
<dbReference type="RefSeq" id="XP_025350336.1">
    <property type="nucleotide sequence ID" value="XM_025491734.1"/>
</dbReference>
<feature type="compositionally biased region" description="Gly residues" evidence="1">
    <location>
        <begin position="228"/>
        <end position="248"/>
    </location>
</feature>
<dbReference type="GeneID" id="37013468"/>
<feature type="region of interest" description="Disordered" evidence="1">
    <location>
        <begin position="222"/>
        <end position="284"/>
    </location>
</feature>
<name>A0A316UDA0_9BASI</name>
<accession>A0A316UDA0</accession>
<evidence type="ECO:0000256" key="1">
    <source>
        <dbReference type="SAM" id="MobiDB-lite"/>
    </source>
</evidence>
<evidence type="ECO:0000313" key="3">
    <source>
        <dbReference type="Proteomes" id="UP000245942"/>
    </source>
</evidence>
<organism evidence="2 3">
    <name type="scientific">Pseudomicrostroma glucosiphilum</name>
    <dbReference type="NCBI Taxonomy" id="1684307"/>
    <lineage>
        <taxon>Eukaryota</taxon>
        <taxon>Fungi</taxon>
        <taxon>Dikarya</taxon>
        <taxon>Basidiomycota</taxon>
        <taxon>Ustilaginomycotina</taxon>
        <taxon>Exobasidiomycetes</taxon>
        <taxon>Microstromatales</taxon>
        <taxon>Microstromatales incertae sedis</taxon>
        <taxon>Pseudomicrostroma</taxon>
    </lineage>
</organism>